<dbReference type="PANTHER" id="PTHR36223">
    <property type="entry name" value="BETA-LACTAMASE-TYPE TRANSPEPTIDASE FOLD DOMAIN CONTAINING PROTEIN"/>
    <property type="match status" value="1"/>
</dbReference>
<evidence type="ECO:0000259" key="1">
    <source>
        <dbReference type="Pfam" id="PF25534"/>
    </source>
</evidence>
<dbReference type="Pfam" id="PF25534">
    <property type="entry name" value="DUF7918"/>
    <property type="match status" value="2"/>
</dbReference>
<organism evidence="2 3">
    <name type="scientific">Exophiala dermatitidis (strain ATCC 34100 / CBS 525.76 / NIH/UT8656)</name>
    <name type="common">Black yeast</name>
    <name type="synonym">Wangiella dermatitidis</name>
    <dbReference type="NCBI Taxonomy" id="858893"/>
    <lineage>
        <taxon>Eukaryota</taxon>
        <taxon>Fungi</taxon>
        <taxon>Dikarya</taxon>
        <taxon>Ascomycota</taxon>
        <taxon>Pezizomycotina</taxon>
        <taxon>Eurotiomycetes</taxon>
        <taxon>Chaetothyriomycetidae</taxon>
        <taxon>Chaetothyriales</taxon>
        <taxon>Herpotrichiellaceae</taxon>
        <taxon>Exophiala</taxon>
    </lineage>
</organism>
<protein>
    <recommendedName>
        <fullName evidence="1">DUF7918 domain-containing protein</fullName>
    </recommendedName>
</protein>
<feature type="domain" description="DUF7918" evidence="1">
    <location>
        <begin position="7"/>
        <end position="88"/>
    </location>
</feature>
<dbReference type="EMBL" id="JH226132">
    <property type="protein sequence ID" value="EHY55548.1"/>
    <property type="molecule type" value="Genomic_DNA"/>
</dbReference>
<reference evidence="2" key="1">
    <citation type="submission" date="2011-07" db="EMBL/GenBank/DDBJ databases">
        <title>The Genome Sequence of Exophiala (Wangiella) dermatitidis NIH/UT8656.</title>
        <authorList>
            <consortium name="The Broad Institute Genome Sequencing Platform"/>
            <person name="Cuomo C."/>
            <person name="Wang Z."/>
            <person name="Hunicke-Smith S."/>
            <person name="Szanislo P.J."/>
            <person name="Earl A."/>
            <person name="Young S.K."/>
            <person name="Zeng Q."/>
            <person name="Gargeya S."/>
            <person name="Fitzgerald M."/>
            <person name="Haas B."/>
            <person name="Abouelleil A."/>
            <person name="Alvarado L."/>
            <person name="Arachchi H.M."/>
            <person name="Berlin A."/>
            <person name="Brown A."/>
            <person name="Chapman S.B."/>
            <person name="Chen Z."/>
            <person name="Dunbar C."/>
            <person name="Freedman E."/>
            <person name="Gearin G."/>
            <person name="Gellesch M."/>
            <person name="Goldberg J."/>
            <person name="Griggs A."/>
            <person name="Gujja S."/>
            <person name="Heiman D."/>
            <person name="Howarth C."/>
            <person name="Larson L."/>
            <person name="Lui A."/>
            <person name="MacDonald P.J.P."/>
            <person name="Montmayeur A."/>
            <person name="Murphy C."/>
            <person name="Neiman D."/>
            <person name="Pearson M."/>
            <person name="Priest M."/>
            <person name="Roberts A."/>
            <person name="Saif S."/>
            <person name="Shea T."/>
            <person name="Shenoy N."/>
            <person name="Sisk P."/>
            <person name="Stolte C."/>
            <person name="Sykes S."/>
            <person name="Wortman J."/>
            <person name="Nusbaum C."/>
            <person name="Birren B."/>
        </authorList>
    </citation>
    <scope>NUCLEOTIDE SEQUENCE</scope>
    <source>
        <strain evidence="2">NIH/UT8656</strain>
    </source>
</reference>
<dbReference type="Proteomes" id="UP000007304">
    <property type="component" value="Unassembled WGS sequence"/>
</dbReference>
<proteinExistence type="predicted"/>
<dbReference type="STRING" id="858893.H6BTX1"/>
<dbReference type="HOGENOM" id="CLU_070614_1_0_1"/>
<evidence type="ECO:0000313" key="3">
    <source>
        <dbReference type="Proteomes" id="UP000007304"/>
    </source>
</evidence>
<evidence type="ECO:0000313" key="2">
    <source>
        <dbReference type="EMBL" id="EHY55548.1"/>
    </source>
</evidence>
<dbReference type="AlphaFoldDB" id="H6BTX1"/>
<feature type="domain" description="DUF7918" evidence="1">
    <location>
        <begin position="104"/>
        <end position="201"/>
    </location>
</feature>
<dbReference type="VEuPathDB" id="FungiDB:HMPREF1120_03680"/>
<dbReference type="InParanoid" id="H6BTX1"/>
<dbReference type="GeneID" id="20308319"/>
<dbReference type="OrthoDB" id="3364132at2759"/>
<accession>H6BTX1</accession>
<name>H6BTX1_EXODN</name>
<sequence>MAILNNVEITVASDGQPVREYQPPADDREALNACKLFPNSPTVVKYIEATPGAQFQIEYRMTGQKTFGDSEADSLTLRTFIDGGYVPSPVRLKAEPEFDGTMADMQKKYGHVGTIRVEVTRTRQVPEGVTRSHLPRFDNEVPEKVLKGQSVDTRACLGQPKPSEAKQLHHGVLVDKEPCAVLIFLYRSKKVLQALSVIPRSPTLIPLEERDPDTLTREEAVELAEAEAAKTVRIKKEKSEEDLRKFSVIKREATDESDDEVVMIAPPERKKACKDQTVIELSD</sequence>
<keyword evidence="3" id="KW-1185">Reference proteome</keyword>
<dbReference type="RefSeq" id="XP_009156009.1">
    <property type="nucleotide sequence ID" value="XM_009157761.1"/>
</dbReference>
<gene>
    <name evidence="2" type="ORF">HMPREF1120_03680</name>
</gene>
<dbReference type="PANTHER" id="PTHR36223:SF1">
    <property type="entry name" value="TRANSCRIPTION ELONGATION FACTOR EAF N-TERMINAL DOMAIN-CONTAINING PROTEIN"/>
    <property type="match status" value="1"/>
</dbReference>
<dbReference type="eggNOG" id="ENOG502SAV6">
    <property type="taxonomic scope" value="Eukaryota"/>
</dbReference>
<dbReference type="InterPro" id="IPR057678">
    <property type="entry name" value="DUF7918"/>
</dbReference>